<sequence>MNLDLVLGMSCNNISCLACDRNSSLVAHTAAGVLVILDAETNSQVKYIHLNKNCVSSVNFSSDGKLIVTGEIGYRPAARIWRVKDGVEIASLYGHDFGIKYVLFSPSMDVIVTVGLEHDNEVNVWAWPEKHRLATNKIVDIIRAVAFSECGKFFVTAGCRHLKFWYPNFLSTETFQTTVPIAYSRRPPDQESHQHRGRSRHVRKSRKPDSFSWFQWRTCASVSFHIFSTPGCVACAGVLHSDASESWRHLHHGVQPEQDTSDHGLQKLLHVHLGHQRPQ</sequence>
<dbReference type="EnsemblMetazoa" id="BGLB039280-RA">
    <property type="protein sequence ID" value="BGLB039280-PA"/>
    <property type="gene ID" value="BGLB039280"/>
</dbReference>
<protein>
    <recommendedName>
        <fullName evidence="4">Anaphase-promoting complex subunit 4 WD40 domain-containing protein</fullName>
    </recommendedName>
</protein>
<proteinExistence type="predicted"/>
<dbReference type="Pfam" id="PF00400">
    <property type="entry name" value="WD40"/>
    <property type="match status" value="3"/>
</dbReference>
<dbReference type="SUPFAM" id="SSF50978">
    <property type="entry name" value="WD40 repeat-like"/>
    <property type="match status" value="1"/>
</dbReference>
<dbReference type="InterPro" id="IPR036322">
    <property type="entry name" value="WD40_repeat_dom_sf"/>
</dbReference>
<dbReference type="InterPro" id="IPR052779">
    <property type="entry name" value="WDR62"/>
</dbReference>
<dbReference type="SMART" id="SM00320">
    <property type="entry name" value="WD40"/>
    <property type="match status" value="3"/>
</dbReference>
<gene>
    <name evidence="2" type="primary">106080099</name>
</gene>
<evidence type="ECO:0008006" key="4">
    <source>
        <dbReference type="Google" id="ProtNLM"/>
    </source>
</evidence>
<dbReference type="InterPro" id="IPR001680">
    <property type="entry name" value="WD40_rpt"/>
</dbReference>
<organism evidence="2 3">
    <name type="scientific">Biomphalaria glabrata</name>
    <name type="common">Bloodfluke planorb</name>
    <name type="synonym">Freshwater snail</name>
    <dbReference type="NCBI Taxonomy" id="6526"/>
    <lineage>
        <taxon>Eukaryota</taxon>
        <taxon>Metazoa</taxon>
        <taxon>Spiralia</taxon>
        <taxon>Lophotrochozoa</taxon>
        <taxon>Mollusca</taxon>
        <taxon>Gastropoda</taxon>
        <taxon>Heterobranchia</taxon>
        <taxon>Euthyneura</taxon>
        <taxon>Panpulmonata</taxon>
        <taxon>Hygrophila</taxon>
        <taxon>Lymnaeoidea</taxon>
        <taxon>Planorbidae</taxon>
        <taxon>Biomphalaria</taxon>
    </lineage>
</organism>
<dbReference type="PANTHER" id="PTHR45589:SF1">
    <property type="entry name" value="WD REPEAT DOMAIN 62, ISOFORM G"/>
    <property type="match status" value="1"/>
</dbReference>
<dbReference type="PANTHER" id="PTHR45589">
    <property type="entry name" value="WD REPEAT DOMAIN 62, ISOFORM G"/>
    <property type="match status" value="1"/>
</dbReference>
<evidence type="ECO:0000256" key="1">
    <source>
        <dbReference type="SAM" id="MobiDB-lite"/>
    </source>
</evidence>
<dbReference type="VEuPathDB" id="VectorBase:BGLAX_049394"/>
<dbReference type="OrthoDB" id="6154712at2759"/>
<dbReference type="KEGG" id="bgt:106080099"/>
<feature type="compositionally biased region" description="Basic residues" evidence="1">
    <location>
        <begin position="195"/>
        <end position="204"/>
    </location>
</feature>
<dbReference type="InterPro" id="IPR015943">
    <property type="entry name" value="WD40/YVTN_repeat-like_dom_sf"/>
</dbReference>
<feature type="region of interest" description="Disordered" evidence="1">
    <location>
        <begin position="183"/>
        <end position="204"/>
    </location>
</feature>
<dbReference type="VEuPathDB" id="VectorBase:BGLB039280"/>
<dbReference type="AlphaFoldDB" id="A0A2C9M6X9"/>
<reference evidence="2" key="1">
    <citation type="submission" date="2020-05" db="UniProtKB">
        <authorList>
            <consortium name="EnsemblMetazoa"/>
        </authorList>
    </citation>
    <scope>IDENTIFICATION</scope>
    <source>
        <strain evidence="2">BB02</strain>
    </source>
</reference>
<evidence type="ECO:0000313" key="3">
    <source>
        <dbReference type="Proteomes" id="UP000076420"/>
    </source>
</evidence>
<evidence type="ECO:0000313" key="2">
    <source>
        <dbReference type="EnsemblMetazoa" id="BGLB039280-PA"/>
    </source>
</evidence>
<dbReference type="Proteomes" id="UP000076420">
    <property type="component" value="Unassembled WGS sequence"/>
</dbReference>
<name>A0A2C9M6X9_BIOGL</name>
<dbReference type="Gene3D" id="2.130.10.10">
    <property type="entry name" value="YVTN repeat-like/Quinoprotein amine dehydrogenase"/>
    <property type="match status" value="1"/>
</dbReference>
<accession>A0A2C9M6X9</accession>